<sequence length="46" mass="5108">MVTINKLIMLLLLGVFISGCAGNYKTSDDRYRPIGQPPIVIDNKTK</sequence>
<gene>
    <name evidence="1" type="ORF">JHT90_01805</name>
</gene>
<evidence type="ECO:0000313" key="2">
    <source>
        <dbReference type="Proteomes" id="UP000595278"/>
    </source>
</evidence>
<accession>A0A974RXA4</accession>
<dbReference type="AlphaFoldDB" id="A0A974RXA4"/>
<organism evidence="1 2">
    <name type="scientific">Entomomonas asaccharolytica</name>
    <dbReference type="NCBI Taxonomy" id="2785331"/>
    <lineage>
        <taxon>Bacteria</taxon>
        <taxon>Pseudomonadati</taxon>
        <taxon>Pseudomonadota</taxon>
        <taxon>Gammaproteobacteria</taxon>
        <taxon>Pseudomonadales</taxon>
        <taxon>Pseudomonadaceae</taxon>
        <taxon>Entomomonas</taxon>
    </lineage>
</organism>
<dbReference type="PROSITE" id="PS51257">
    <property type="entry name" value="PROKAR_LIPOPROTEIN"/>
    <property type="match status" value="1"/>
</dbReference>
<proteinExistence type="predicted"/>
<dbReference type="Proteomes" id="UP000595278">
    <property type="component" value="Chromosome"/>
</dbReference>
<dbReference type="EMBL" id="CP067393">
    <property type="protein sequence ID" value="QQP86013.1"/>
    <property type="molecule type" value="Genomic_DNA"/>
</dbReference>
<keyword evidence="2" id="KW-1185">Reference proteome</keyword>
<reference evidence="1 2" key="1">
    <citation type="submission" date="2021-01" db="EMBL/GenBank/DDBJ databases">
        <title>Entomomonas sp. F2A isolated from a house cricket (Acheta domesticus).</title>
        <authorList>
            <person name="Spergser J."/>
            <person name="Busse H.-J."/>
        </authorList>
    </citation>
    <scope>NUCLEOTIDE SEQUENCE [LARGE SCALE GENOMIC DNA]</scope>
    <source>
        <strain evidence="1 2">F2A</strain>
    </source>
</reference>
<dbReference type="RefSeq" id="WP_201093390.1">
    <property type="nucleotide sequence ID" value="NZ_CP067393.1"/>
</dbReference>
<evidence type="ECO:0008006" key="3">
    <source>
        <dbReference type="Google" id="ProtNLM"/>
    </source>
</evidence>
<evidence type="ECO:0000313" key="1">
    <source>
        <dbReference type="EMBL" id="QQP86013.1"/>
    </source>
</evidence>
<name>A0A974RXA4_9GAMM</name>
<dbReference type="KEGG" id="eaz:JHT90_01805"/>
<protein>
    <recommendedName>
        <fullName evidence="3">Type VI secretion protein</fullName>
    </recommendedName>
</protein>